<dbReference type="GO" id="GO:0005829">
    <property type="term" value="C:cytosol"/>
    <property type="evidence" value="ECO:0007669"/>
    <property type="project" value="TreeGrafter"/>
</dbReference>
<dbReference type="SFLD" id="SFLDS00003">
    <property type="entry name" value="Haloacid_Dehalogenase"/>
    <property type="match status" value="1"/>
</dbReference>
<dbReference type="AlphaFoldDB" id="A0A380LHC4"/>
<dbReference type="PROSITE" id="PS01229">
    <property type="entry name" value="COF_2"/>
    <property type="match status" value="1"/>
</dbReference>
<reference evidence="1 2" key="1">
    <citation type="submission" date="2018-06" db="EMBL/GenBank/DDBJ databases">
        <authorList>
            <consortium name="Pathogen Informatics"/>
            <person name="Doyle S."/>
        </authorList>
    </citation>
    <scope>NUCLEOTIDE SEQUENCE [LARGE SCALE GENOMIC DNA]</scope>
    <source>
        <strain evidence="1 2">NCTC11087</strain>
    </source>
</reference>
<dbReference type="SFLD" id="SFLDG01140">
    <property type="entry name" value="C2.B:_Phosphomannomutase_and_P"/>
    <property type="match status" value="1"/>
</dbReference>
<organism evidence="1 2">
    <name type="scientific">Faecalicoccus pleomorphus</name>
    <dbReference type="NCBI Taxonomy" id="1323"/>
    <lineage>
        <taxon>Bacteria</taxon>
        <taxon>Bacillati</taxon>
        <taxon>Bacillota</taxon>
        <taxon>Erysipelotrichia</taxon>
        <taxon>Erysipelotrichales</taxon>
        <taxon>Erysipelotrichaceae</taxon>
        <taxon>Faecalicoccus</taxon>
    </lineage>
</organism>
<dbReference type="PANTHER" id="PTHR10000">
    <property type="entry name" value="PHOSPHOSERINE PHOSPHATASE"/>
    <property type="match status" value="1"/>
</dbReference>
<dbReference type="InterPro" id="IPR000150">
    <property type="entry name" value="Cof"/>
</dbReference>
<proteinExistence type="predicted"/>
<keyword evidence="1" id="KW-0378">Hydrolase</keyword>
<keyword evidence="2" id="KW-1185">Reference proteome</keyword>
<name>A0A380LHC4_9FIRM</name>
<dbReference type="GO" id="GO:0016791">
    <property type="term" value="F:phosphatase activity"/>
    <property type="evidence" value="ECO:0007669"/>
    <property type="project" value="TreeGrafter"/>
</dbReference>
<dbReference type="EMBL" id="UHFX01000003">
    <property type="protein sequence ID" value="SUO03248.1"/>
    <property type="molecule type" value="Genomic_DNA"/>
</dbReference>
<dbReference type="InterPro" id="IPR023214">
    <property type="entry name" value="HAD_sf"/>
</dbReference>
<dbReference type="NCBIfam" id="TIGR00099">
    <property type="entry name" value="Cof-subfamily"/>
    <property type="match status" value="1"/>
</dbReference>
<dbReference type="PANTHER" id="PTHR10000:SF25">
    <property type="entry name" value="PHOSPHATASE YKRA-RELATED"/>
    <property type="match status" value="1"/>
</dbReference>
<dbReference type="GO" id="GO:0000287">
    <property type="term" value="F:magnesium ion binding"/>
    <property type="evidence" value="ECO:0007669"/>
    <property type="project" value="TreeGrafter"/>
</dbReference>
<dbReference type="Proteomes" id="UP000255523">
    <property type="component" value="Unassembled WGS sequence"/>
</dbReference>
<accession>A0A380LHC4</accession>
<dbReference type="InterPro" id="IPR036412">
    <property type="entry name" value="HAD-like_sf"/>
</dbReference>
<dbReference type="Gene3D" id="3.40.50.1000">
    <property type="entry name" value="HAD superfamily/HAD-like"/>
    <property type="match status" value="1"/>
</dbReference>
<dbReference type="Gene3D" id="3.30.1240.10">
    <property type="match status" value="1"/>
</dbReference>
<dbReference type="PROSITE" id="PS51257">
    <property type="entry name" value="PROKAR_LIPOPROTEIN"/>
    <property type="match status" value="1"/>
</dbReference>
<dbReference type="SUPFAM" id="SSF56784">
    <property type="entry name" value="HAD-like"/>
    <property type="match status" value="1"/>
</dbReference>
<protein>
    <submittedName>
        <fullName evidence="1">Haloacid dehalogenase-like hydrolase</fullName>
    </submittedName>
</protein>
<dbReference type="InterPro" id="IPR006379">
    <property type="entry name" value="HAD-SF_hydro_IIB"/>
</dbReference>
<evidence type="ECO:0000313" key="2">
    <source>
        <dbReference type="Proteomes" id="UP000255523"/>
    </source>
</evidence>
<dbReference type="GeneID" id="77461101"/>
<gene>
    <name evidence="1" type="primary">yhaX</name>
    <name evidence="1" type="ORF">NCTC11087_00103</name>
</gene>
<dbReference type="NCBIfam" id="TIGR01484">
    <property type="entry name" value="HAD-SF-IIB"/>
    <property type="match status" value="1"/>
</dbReference>
<evidence type="ECO:0000313" key="1">
    <source>
        <dbReference type="EMBL" id="SUO03248.1"/>
    </source>
</evidence>
<dbReference type="OrthoDB" id="9810101at2"/>
<sequence>MKIIFLDADGTLLHHEGFIPQSALQACQLAQKNGHKIVLCTGRQKVEVYGDMLKLDYDGMITGSGAHVEVNHQLLEERTFSKEQLQILLEYMCKNDIDAIFETTEGLVGNQKTYDHLDQMIQKQCKHLSPELFAKHGLVQVQHNLKVTDAILEYPVNKISFLESDISYQEIYDALHRQFDLVPATFAPFGKESGEISEKTITKATGMQSILNYFDRSAEDAIAIGDGFNDLCMFEVAKISVAMGNAPIEVQKKADRVTTSLDNNGIYNAFIVLGLIE</sequence>
<dbReference type="Pfam" id="PF08282">
    <property type="entry name" value="Hydrolase_3"/>
    <property type="match status" value="1"/>
</dbReference>
<dbReference type="RefSeq" id="WP_022790293.1">
    <property type="nucleotide sequence ID" value="NZ_UHFX01000003.1"/>
</dbReference>